<evidence type="ECO:0000313" key="3">
    <source>
        <dbReference type="Proteomes" id="UP000824242"/>
    </source>
</evidence>
<dbReference type="AlphaFoldDB" id="A0A9D1AN51"/>
<reference evidence="2" key="2">
    <citation type="journal article" date="2021" name="PeerJ">
        <title>Extensive microbial diversity within the chicken gut microbiome revealed by metagenomics and culture.</title>
        <authorList>
            <person name="Gilroy R."/>
            <person name="Ravi A."/>
            <person name="Getino M."/>
            <person name="Pursley I."/>
            <person name="Horton D.L."/>
            <person name="Alikhan N.F."/>
            <person name="Baker D."/>
            <person name="Gharbi K."/>
            <person name="Hall N."/>
            <person name="Watson M."/>
            <person name="Adriaenssens E.M."/>
            <person name="Foster-Nyarko E."/>
            <person name="Jarju S."/>
            <person name="Secka A."/>
            <person name="Antonio M."/>
            <person name="Oren A."/>
            <person name="Chaudhuri R.R."/>
            <person name="La Ragione R."/>
            <person name="Hildebrand F."/>
            <person name="Pallen M.J."/>
        </authorList>
    </citation>
    <scope>NUCLEOTIDE SEQUENCE</scope>
    <source>
        <strain evidence="2">ChiSxjej1B13-7958</strain>
    </source>
</reference>
<name>A0A9D1AN51_9FIRM</name>
<evidence type="ECO:0000313" key="2">
    <source>
        <dbReference type="EMBL" id="HIR47268.1"/>
    </source>
</evidence>
<evidence type="ECO:0000256" key="1">
    <source>
        <dbReference type="SAM" id="Phobius"/>
    </source>
</evidence>
<reference evidence="2" key="1">
    <citation type="submission" date="2020-10" db="EMBL/GenBank/DDBJ databases">
        <authorList>
            <person name="Gilroy R."/>
        </authorList>
    </citation>
    <scope>NUCLEOTIDE SEQUENCE</scope>
    <source>
        <strain evidence="2">ChiSxjej1B13-7958</strain>
    </source>
</reference>
<keyword evidence="1" id="KW-1133">Transmembrane helix</keyword>
<protein>
    <submittedName>
        <fullName evidence="2">Uncharacterized protein</fullName>
    </submittedName>
</protein>
<dbReference type="Proteomes" id="UP000824242">
    <property type="component" value="Unassembled WGS sequence"/>
</dbReference>
<dbReference type="EMBL" id="DVGZ01000067">
    <property type="protein sequence ID" value="HIR47268.1"/>
    <property type="molecule type" value="Genomic_DNA"/>
</dbReference>
<comment type="caution">
    <text evidence="2">The sequence shown here is derived from an EMBL/GenBank/DDBJ whole genome shotgun (WGS) entry which is preliminary data.</text>
</comment>
<keyword evidence="1" id="KW-0472">Membrane</keyword>
<proteinExistence type="predicted"/>
<organism evidence="2 3">
    <name type="scientific">Candidatus Caccousia avicola</name>
    <dbReference type="NCBI Taxonomy" id="2840721"/>
    <lineage>
        <taxon>Bacteria</taxon>
        <taxon>Bacillati</taxon>
        <taxon>Bacillota</taxon>
        <taxon>Clostridia</taxon>
        <taxon>Eubacteriales</taxon>
        <taxon>Oscillospiraceae</taxon>
        <taxon>Oscillospiraceae incertae sedis</taxon>
        <taxon>Candidatus Caccousia</taxon>
    </lineage>
</organism>
<keyword evidence="1" id="KW-0812">Transmembrane</keyword>
<feature type="transmembrane region" description="Helical" evidence="1">
    <location>
        <begin position="6"/>
        <end position="24"/>
    </location>
</feature>
<accession>A0A9D1AN51</accession>
<sequence>MEYVSIAFGVLIIAVGLYFLLTPYEKLAAMLPKKKSRRNLRARGWIVLVCGVLLIALQIVMMVMR</sequence>
<feature type="transmembrane region" description="Helical" evidence="1">
    <location>
        <begin position="45"/>
        <end position="64"/>
    </location>
</feature>
<gene>
    <name evidence="2" type="ORF">IAB89_06365</name>
</gene>